<dbReference type="Pfam" id="PF00571">
    <property type="entry name" value="CBS"/>
    <property type="match status" value="1"/>
</dbReference>
<organism evidence="5 7">
    <name type="scientific">Moraxella ovis</name>
    <dbReference type="NCBI Taxonomy" id="29433"/>
    <lineage>
        <taxon>Bacteria</taxon>
        <taxon>Pseudomonadati</taxon>
        <taxon>Pseudomonadota</taxon>
        <taxon>Gammaproteobacteria</taxon>
        <taxon>Moraxellales</taxon>
        <taxon>Moraxellaceae</taxon>
        <taxon>Moraxella</taxon>
    </lineage>
</organism>
<dbReference type="InterPro" id="IPR000644">
    <property type="entry name" value="CBS_dom"/>
</dbReference>
<dbReference type="CDD" id="cd00038">
    <property type="entry name" value="CAP_ED"/>
    <property type="match status" value="1"/>
</dbReference>
<gene>
    <name evidence="4" type="ORF">MOVS_09780</name>
    <name evidence="5" type="ORF">NCTC11227_02035</name>
</gene>
<name>A0A378PNQ7_9GAMM</name>
<evidence type="ECO:0000313" key="4">
    <source>
        <dbReference type="EMBL" id="ANB92205.1"/>
    </source>
</evidence>
<dbReference type="SUPFAM" id="SSF51206">
    <property type="entry name" value="cAMP-binding domain-like"/>
    <property type="match status" value="1"/>
</dbReference>
<evidence type="ECO:0000256" key="2">
    <source>
        <dbReference type="PROSITE-ProRule" id="PRU00703"/>
    </source>
</evidence>
<dbReference type="CDD" id="cd05401">
    <property type="entry name" value="NT_GlnE_GlnD_like"/>
    <property type="match status" value="1"/>
</dbReference>
<dbReference type="InterPro" id="IPR051257">
    <property type="entry name" value="Diverse_CBS-Domain"/>
</dbReference>
<keyword evidence="1 2" id="KW-0129">CBS domain</keyword>
<dbReference type="PANTHER" id="PTHR43080">
    <property type="entry name" value="CBS DOMAIN-CONTAINING PROTEIN CBSX3, MITOCHONDRIAL"/>
    <property type="match status" value="1"/>
</dbReference>
<feature type="domain" description="CBS" evidence="3">
    <location>
        <begin position="211"/>
        <end position="268"/>
    </location>
</feature>
<protein>
    <submittedName>
        <fullName evidence="5">Putative voltage-gated ClC-type chloride channel ClcB</fullName>
    </submittedName>
    <submittedName>
        <fullName evidence="4">Signal-transduction protein with CBS domains</fullName>
    </submittedName>
</protein>
<dbReference type="PROSITE" id="PS51371">
    <property type="entry name" value="CBS"/>
    <property type="match status" value="1"/>
</dbReference>
<dbReference type="Proteomes" id="UP000076765">
    <property type="component" value="Chromosome"/>
</dbReference>
<dbReference type="InterPro" id="IPR005105">
    <property type="entry name" value="GlnD_Uridyltrans_N"/>
</dbReference>
<dbReference type="InterPro" id="IPR000595">
    <property type="entry name" value="cNMP-bd_dom"/>
</dbReference>
<dbReference type="SUPFAM" id="SSF54631">
    <property type="entry name" value="CBS-domain pair"/>
    <property type="match status" value="1"/>
</dbReference>
<dbReference type="Proteomes" id="UP000255102">
    <property type="component" value="Unassembled WGS sequence"/>
</dbReference>
<dbReference type="SMART" id="SM00116">
    <property type="entry name" value="CBS"/>
    <property type="match status" value="2"/>
</dbReference>
<dbReference type="CDD" id="cd02205">
    <property type="entry name" value="CBS_pair_SF"/>
    <property type="match status" value="1"/>
</dbReference>
<proteinExistence type="predicted"/>
<dbReference type="AlphaFoldDB" id="A0A378PNQ7"/>
<accession>A0A378PNQ7</accession>
<dbReference type="Pfam" id="PF03445">
    <property type="entry name" value="DUF294"/>
    <property type="match status" value="1"/>
</dbReference>
<dbReference type="InterPro" id="IPR018821">
    <property type="entry name" value="DUF294_put_nucleoTrafse_sb-bd"/>
</dbReference>
<dbReference type="RefSeq" id="WP_063514756.1">
    <property type="nucleotide sequence ID" value="NZ_CP011158.1"/>
</dbReference>
<evidence type="ECO:0000259" key="3">
    <source>
        <dbReference type="PROSITE" id="PS51371"/>
    </source>
</evidence>
<evidence type="ECO:0000256" key="1">
    <source>
        <dbReference type="ARBA" id="ARBA00023122"/>
    </source>
</evidence>
<reference evidence="4 6" key="1">
    <citation type="submission" date="2015-04" db="EMBL/GenBank/DDBJ databases">
        <authorList>
            <person name="Calcutt M.J."/>
            <person name="Foecking M.F."/>
        </authorList>
    </citation>
    <scope>NUCLEOTIDE SEQUENCE [LARGE SCALE GENOMIC DNA]</scope>
    <source>
        <strain evidence="4 6">199/55</strain>
    </source>
</reference>
<dbReference type="Pfam" id="PF10335">
    <property type="entry name" value="DUF294_C"/>
    <property type="match status" value="1"/>
</dbReference>
<dbReference type="STRING" id="29433.MOVS_09780"/>
<dbReference type="KEGG" id="moi:MOVS_09780"/>
<dbReference type="EMBL" id="UGPW01000001">
    <property type="protein sequence ID" value="STY88006.1"/>
    <property type="molecule type" value="Genomic_DNA"/>
</dbReference>
<evidence type="ECO:0000313" key="7">
    <source>
        <dbReference type="Proteomes" id="UP000255102"/>
    </source>
</evidence>
<dbReference type="EMBL" id="CP011158">
    <property type="protein sequence ID" value="ANB92205.1"/>
    <property type="molecule type" value="Genomic_DNA"/>
</dbReference>
<dbReference type="InterPro" id="IPR046342">
    <property type="entry name" value="CBS_dom_sf"/>
</dbReference>
<sequence>MNHALNHLFTPPFDVLKDAERKTLSQASKITYLPENTDLPNDWRDDFFIVIKGKLTQHQNGELMAGLKAGDWFNLKDKDGTPFNVKTQEQSLLYRIDGKALTTISDGNDELRTQLFADLSARKSHQDMRQAHHQNQQMLYHAVKSIGNHIRSPNFVDDDATLYEATARMTELDAKHVLVRSAQGVGMFTQTDVCRAITDRTDFHTVPVRAYSQFQLHTIHESHDLSEALITMLDKRVHRLPIVNSAGDIVGVIGQTELLNYLSNQSQLITQRIDQAQSLDDVAVGVDMIGKFIRHQAQNGMKIHLIGRIVQSLNAHVFAKVWQLIAPPDVISNTCLIVMGSEGRGEQVMRTDQDNALIIRDGFYDDNLPSYTQAFNDELYELGYPYCDGQIMINNAQWRRSLSEFQAQINSWLIATGGEAMVNVATLVDAHPVCGDASLLEDLKSHWQKAITSPTVKSANFINRFAAPTIQVATTEGFWQKFTGGLDSDVDLKKAGIFPITHGVRTLALEYGISETSTRLRLKQLADLKVIDDKSAQNITEALDFFLLKRLEVALITDDKSARKVNPNTLSALERDLLKESLAVVKYFKGFITRHYRLDVFVG</sequence>
<reference evidence="5 7" key="2">
    <citation type="submission" date="2018-06" db="EMBL/GenBank/DDBJ databases">
        <authorList>
            <consortium name="Pathogen Informatics"/>
            <person name="Doyle S."/>
        </authorList>
    </citation>
    <scope>NUCLEOTIDE SEQUENCE [LARGE SCALE GENOMIC DNA]</scope>
    <source>
        <strain evidence="5 7">NCTC11227</strain>
    </source>
</reference>
<dbReference type="Gene3D" id="3.10.580.10">
    <property type="entry name" value="CBS-domain"/>
    <property type="match status" value="1"/>
</dbReference>
<dbReference type="PANTHER" id="PTHR43080:SF2">
    <property type="entry name" value="CBS DOMAIN-CONTAINING PROTEIN"/>
    <property type="match status" value="1"/>
</dbReference>
<evidence type="ECO:0000313" key="6">
    <source>
        <dbReference type="Proteomes" id="UP000076765"/>
    </source>
</evidence>
<evidence type="ECO:0000313" key="5">
    <source>
        <dbReference type="EMBL" id="STY88006.1"/>
    </source>
</evidence>
<keyword evidence="6" id="KW-1185">Reference proteome</keyword>
<dbReference type="Gene3D" id="2.60.120.10">
    <property type="entry name" value="Jelly Rolls"/>
    <property type="match status" value="1"/>
</dbReference>
<dbReference type="GO" id="GO:0008773">
    <property type="term" value="F:[protein-PII] uridylyltransferase activity"/>
    <property type="evidence" value="ECO:0007669"/>
    <property type="project" value="InterPro"/>
</dbReference>
<dbReference type="InterPro" id="IPR018490">
    <property type="entry name" value="cNMP-bd_dom_sf"/>
</dbReference>
<dbReference type="InterPro" id="IPR014710">
    <property type="entry name" value="RmlC-like_jellyroll"/>
</dbReference>